<evidence type="ECO:0000313" key="1">
    <source>
        <dbReference type="EMBL" id="TNV84092.1"/>
    </source>
</evidence>
<evidence type="ECO:0000313" key="2">
    <source>
        <dbReference type="Proteomes" id="UP000785679"/>
    </source>
</evidence>
<keyword evidence="2" id="KW-1185">Reference proteome</keyword>
<dbReference type="AlphaFoldDB" id="A0A8J8T6C5"/>
<accession>A0A8J8T6C5</accession>
<dbReference type="Proteomes" id="UP000785679">
    <property type="component" value="Unassembled WGS sequence"/>
</dbReference>
<comment type="caution">
    <text evidence="1">The sequence shown here is derived from an EMBL/GenBank/DDBJ whole genome shotgun (WGS) entry which is preliminary data.</text>
</comment>
<name>A0A8J8T6C5_HALGN</name>
<sequence>MANHRSIRCFSPDLNISKSMNQFSLLLGCTVAARILIKDKLEVQSLLTHEKQSAYWCSLFCLIYQGCLPMRAQLRARPSCIHIQYPIVFQ</sequence>
<protein>
    <submittedName>
        <fullName evidence="1">Uncharacterized protein</fullName>
    </submittedName>
</protein>
<proteinExistence type="predicted"/>
<dbReference type="PROSITE" id="PS51257">
    <property type="entry name" value="PROKAR_LIPOPROTEIN"/>
    <property type="match status" value="1"/>
</dbReference>
<organism evidence="1 2">
    <name type="scientific">Halteria grandinella</name>
    <dbReference type="NCBI Taxonomy" id="5974"/>
    <lineage>
        <taxon>Eukaryota</taxon>
        <taxon>Sar</taxon>
        <taxon>Alveolata</taxon>
        <taxon>Ciliophora</taxon>
        <taxon>Intramacronucleata</taxon>
        <taxon>Spirotrichea</taxon>
        <taxon>Stichotrichia</taxon>
        <taxon>Sporadotrichida</taxon>
        <taxon>Halteriidae</taxon>
        <taxon>Halteria</taxon>
    </lineage>
</organism>
<dbReference type="EMBL" id="RRYP01003148">
    <property type="protein sequence ID" value="TNV84092.1"/>
    <property type="molecule type" value="Genomic_DNA"/>
</dbReference>
<reference evidence="1" key="1">
    <citation type="submission" date="2019-06" db="EMBL/GenBank/DDBJ databases">
        <authorList>
            <person name="Zheng W."/>
        </authorList>
    </citation>
    <scope>NUCLEOTIDE SEQUENCE</scope>
    <source>
        <strain evidence="1">QDHG01</strain>
    </source>
</reference>
<gene>
    <name evidence="1" type="ORF">FGO68_gene8579</name>
</gene>